<dbReference type="Proteomes" id="UP000822688">
    <property type="component" value="Chromosome 9"/>
</dbReference>
<reference evidence="1" key="1">
    <citation type="submission" date="2020-06" db="EMBL/GenBank/DDBJ databases">
        <title>WGS assembly of Ceratodon purpureus strain R40.</title>
        <authorList>
            <person name="Carey S.B."/>
            <person name="Jenkins J."/>
            <person name="Shu S."/>
            <person name="Lovell J.T."/>
            <person name="Sreedasyam A."/>
            <person name="Maumus F."/>
            <person name="Tiley G.P."/>
            <person name="Fernandez-Pozo N."/>
            <person name="Barry K."/>
            <person name="Chen C."/>
            <person name="Wang M."/>
            <person name="Lipzen A."/>
            <person name="Daum C."/>
            <person name="Saski C.A."/>
            <person name="Payton A.C."/>
            <person name="Mcbreen J.C."/>
            <person name="Conrad R.E."/>
            <person name="Kollar L.M."/>
            <person name="Olsson S."/>
            <person name="Huttunen S."/>
            <person name="Landis J.B."/>
            <person name="Wickett N.J."/>
            <person name="Johnson M.G."/>
            <person name="Rensing S.A."/>
            <person name="Grimwood J."/>
            <person name="Schmutz J."/>
            <person name="Mcdaniel S.F."/>
        </authorList>
    </citation>
    <scope>NUCLEOTIDE SEQUENCE</scope>
    <source>
        <strain evidence="1">R40</strain>
    </source>
</reference>
<proteinExistence type="predicted"/>
<evidence type="ECO:0000313" key="1">
    <source>
        <dbReference type="EMBL" id="KAG0560768.1"/>
    </source>
</evidence>
<comment type="caution">
    <text evidence="1">The sequence shown here is derived from an EMBL/GenBank/DDBJ whole genome shotgun (WGS) entry which is preliminary data.</text>
</comment>
<evidence type="ECO:0000313" key="2">
    <source>
        <dbReference type="Proteomes" id="UP000822688"/>
    </source>
</evidence>
<sequence>MRYLETAFNLAEIRIQDMLISGCWYKVDGTLVTLEHVHIGEVKTVQLEPKQQAAVDVLNESSGLIARTFRFSKSLSGNEKPHSGEACRDLFMASMDTLDSGEVFFALKQPQFSNGIQYSN</sequence>
<dbReference type="EMBL" id="CM026430">
    <property type="protein sequence ID" value="KAG0560768.1"/>
    <property type="molecule type" value="Genomic_DNA"/>
</dbReference>
<gene>
    <name evidence="1" type="ORF">KC19_9G011800</name>
</gene>
<name>A0A8T0GSX9_CERPU</name>
<protein>
    <submittedName>
        <fullName evidence="1">Uncharacterized protein</fullName>
    </submittedName>
</protein>
<dbReference type="AlphaFoldDB" id="A0A8T0GSX9"/>
<organism evidence="1 2">
    <name type="scientific">Ceratodon purpureus</name>
    <name type="common">Fire moss</name>
    <name type="synonym">Dicranum purpureum</name>
    <dbReference type="NCBI Taxonomy" id="3225"/>
    <lineage>
        <taxon>Eukaryota</taxon>
        <taxon>Viridiplantae</taxon>
        <taxon>Streptophyta</taxon>
        <taxon>Embryophyta</taxon>
        <taxon>Bryophyta</taxon>
        <taxon>Bryophytina</taxon>
        <taxon>Bryopsida</taxon>
        <taxon>Dicranidae</taxon>
        <taxon>Pseudoditrichales</taxon>
        <taxon>Ditrichaceae</taxon>
        <taxon>Ceratodon</taxon>
    </lineage>
</organism>
<keyword evidence="2" id="KW-1185">Reference proteome</keyword>
<accession>A0A8T0GSX9</accession>